<accession>A0A160TLW6</accession>
<evidence type="ECO:0000313" key="1">
    <source>
        <dbReference type="EMBL" id="CUS44764.1"/>
    </source>
</evidence>
<reference evidence="1" key="1">
    <citation type="submission" date="2015-10" db="EMBL/GenBank/DDBJ databases">
        <authorList>
            <person name="Gilbert D.G."/>
        </authorList>
    </citation>
    <scope>NUCLEOTIDE SEQUENCE</scope>
</reference>
<gene>
    <name evidence="1" type="ORF">MGWOODY_Smn1756</name>
</gene>
<proteinExistence type="predicted"/>
<dbReference type="AlphaFoldDB" id="A0A160TLW6"/>
<sequence>MAGRHFYEVFRARAVSGAPASGTWTWQRIGRAGAPVAHGDFYPTLPECFAALKENRTELGMAPVHIDLAGASLEEASSVVAVSVGEHDVTITSTDPGPSPKFA</sequence>
<protein>
    <submittedName>
        <fullName evidence="1">Uncharacterized protein</fullName>
    </submittedName>
</protein>
<dbReference type="EMBL" id="CZQE01000177">
    <property type="protein sequence ID" value="CUS44764.1"/>
    <property type="molecule type" value="Genomic_DNA"/>
</dbReference>
<name>A0A160TLW6_9ZZZZ</name>
<organism evidence="1">
    <name type="scientific">hydrothermal vent metagenome</name>
    <dbReference type="NCBI Taxonomy" id="652676"/>
    <lineage>
        <taxon>unclassified sequences</taxon>
        <taxon>metagenomes</taxon>
        <taxon>ecological metagenomes</taxon>
    </lineage>
</organism>